<dbReference type="EMBL" id="WHJF01000637">
    <property type="protein sequence ID" value="NHZ67342.1"/>
    <property type="molecule type" value="Genomic_DNA"/>
</dbReference>
<proteinExistence type="predicted"/>
<name>A0ABX0N6C4_9BURK</name>
<dbReference type="Proteomes" id="UP000610594">
    <property type="component" value="Unassembled WGS sequence"/>
</dbReference>
<protein>
    <submittedName>
        <fullName evidence="1">ISL3 family transposase</fullName>
    </submittedName>
</protein>
<evidence type="ECO:0000313" key="1">
    <source>
        <dbReference type="EMBL" id="NHZ67342.1"/>
    </source>
</evidence>
<feature type="non-terminal residue" evidence="1">
    <location>
        <position position="54"/>
    </location>
</feature>
<accession>A0ABX0N6C4</accession>
<gene>
    <name evidence="1" type="ORF">F1735_34860</name>
</gene>
<reference evidence="1 2" key="1">
    <citation type="submission" date="2019-10" db="EMBL/GenBank/DDBJ databases">
        <title>Taxonomy of Antarctic Massilia spp.: description of Massilia rubra sp. nov., Massilia aquatica sp. nov., Massilia mucilaginosa sp. nov., Massilia frigida sp. nov. isolated from streams, lakes and regoliths.</title>
        <authorList>
            <person name="Holochova P."/>
            <person name="Sedlacek I."/>
            <person name="Kralova S."/>
            <person name="Maslanova I."/>
            <person name="Busse H.-J."/>
            <person name="Stankova E."/>
            <person name="Vrbovska V."/>
            <person name="Kovarovic V."/>
            <person name="Bartak M."/>
            <person name="Svec P."/>
            <person name="Pantucek R."/>
        </authorList>
    </citation>
    <scope>NUCLEOTIDE SEQUENCE [LARGE SCALE GENOMIC DNA]</scope>
    <source>
        <strain evidence="1 2">CCM 8694</strain>
    </source>
</reference>
<comment type="caution">
    <text evidence="1">The sequence shown here is derived from an EMBL/GenBank/DDBJ whole genome shotgun (WGS) entry which is preliminary data.</text>
</comment>
<organism evidence="1 2">
    <name type="scientific">Massilia genomosp. 1</name>
    <dbReference type="NCBI Taxonomy" id="2609280"/>
    <lineage>
        <taxon>Bacteria</taxon>
        <taxon>Pseudomonadati</taxon>
        <taxon>Pseudomonadota</taxon>
        <taxon>Betaproteobacteria</taxon>
        <taxon>Burkholderiales</taxon>
        <taxon>Oxalobacteraceae</taxon>
        <taxon>Telluria group</taxon>
        <taxon>Massilia</taxon>
    </lineage>
</organism>
<evidence type="ECO:0000313" key="2">
    <source>
        <dbReference type="Proteomes" id="UP000610594"/>
    </source>
</evidence>
<keyword evidence="2" id="KW-1185">Reference proteome</keyword>
<sequence length="54" mass="6402">MLSCQSLKSGRLEIKGMAWGMRKDHADWTVEQSNTMYRLQRSNLKSARAWRMKE</sequence>